<dbReference type="RefSeq" id="WP_317958124.1">
    <property type="nucleotide sequence ID" value="NZ_BSKO01000001.1"/>
</dbReference>
<dbReference type="SUPFAM" id="SSF56731">
    <property type="entry name" value="DNA primase core"/>
    <property type="match status" value="1"/>
</dbReference>
<evidence type="ECO:0000259" key="1">
    <source>
        <dbReference type="Pfam" id="PF08275"/>
    </source>
</evidence>
<reference evidence="2 3" key="1">
    <citation type="submission" date="2023-02" db="EMBL/GenBank/DDBJ databases">
        <title>Oceanobacillus kimchii IFOP_LL358 isolated form Alexandrium catenella lab strain.</title>
        <authorList>
            <person name="Gajardo G."/>
            <person name="Ueki S."/>
            <person name="Maruyama F."/>
        </authorList>
    </citation>
    <scope>NUCLEOTIDE SEQUENCE [LARGE SCALE GENOMIC DNA]</scope>
    <source>
        <strain evidence="2 3">IFOP_LL358</strain>
    </source>
</reference>
<accession>A0ABQ5TMA8</accession>
<keyword evidence="3" id="KW-1185">Reference proteome</keyword>
<dbReference type="Pfam" id="PF08275">
    <property type="entry name" value="DNAG_N"/>
    <property type="match status" value="1"/>
</dbReference>
<comment type="caution">
    <text evidence="2">The sequence shown here is derived from an EMBL/GenBank/DDBJ whole genome shotgun (WGS) entry which is preliminary data.</text>
</comment>
<organism evidence="2 3">
    <name type="scientific">Oceanobacillus kimchii</name>
    <dbReference type="NCBI Taxonomy" id="746691"/>
    <lineage>
        <taxon>Bacteria</taxon>
        <taxon>Bacillati</taxon>
        <taxon>Bacillota</taxon>
        <taxon>Bacilli</taxon>
        <taxon>Bacillales</taxon>
        <taxon>Bacillaceae</taxon>
        <taxon>Oceanobacillus</taxon>
    </lineage>
</organism>
<dbReference type="PANTHER" id="PTHR30313:SF2">
    <property type="entry name" value="DNA PRIMASE"/>
    <property type="match status" value="1"/>
</dbReference>
<dbReference type="Proteomes" id="UP001275436">
    <property type="component" value="Unassembled WGS sequence"/>
</dbReference>
<protein>
    <submittedName>
        <fullName evidence="2">DNA primase</fullName>
    </submittedName>
</protein>
<evidence type="ECO:0000313" key="2">
    <source>
        <dbReference type="EMBL" id="GLO66250.1"/>
    </source>
</evidence>
<evidence type="ECO:0000313" key="3">
    <source>
        <dbReference type="Proteomes" id="UP001275436"/>
    </source>
</evidence>
<dbReference type="Gene3D" id="3.40.1360.10">
    <property type="match status" value="1"/>
</dbReference>
<proteinExistence type="predicted"/>
<dbReference type="Gene3D" id="3.90.980.10">
    <property type="entry name" value="DNA primase, catalytic core, N-terminal domain"/>
    <property type="match status" value="1"/>
</dbReference>
<dbReference type="InterPro" id="IPR037068">
    <property type="entry name" value="DNA_primase_core_N_sf"/>
</dbReference>
<dbReference type="InterPro" id="IPR050219">
    <property type="entry name" value="DnaG_primase"/>
</dbReference>
<dbReference type="InterPro" id="IPR013264">
    <property type="entry name" value="DNAG_N"/>
</dbReference>
<name>A0ABQ5TMA8_9BACI</name>
<feature type="domain" description="DNA primase DNAG catalytic core N-terminal" evidence="1">
    <location>
        <begin position="183"/>
        <end position="237"/>
    </location>
</feature>
<sequence length="360" mass="42199">MNDLQLIKEEIYSRELTVPLLESLGCEINTRSYNTENRIEATRPGGDNPRSVQVYLSEELMCKVRTRSYLPTKMDIYGLVSYLKFEKDTEEGFRETLSKSKKYIIDTLNLKQFNASSYKHQEDPNAWLKEIKKRKKKRICFDEVEPNPTLPNSILGEFVLGGHISWINDGIPYNIQKEFDIGVDIQTERISIPIRNKSGEIVGVKGRTLKEEDEDQYKYLPIYPFKKSIELYNLHKALPYIQEKKEIILWEAEKSCLKAWKYGRRHTVSQMGSEITKIQAEIIKRLCPNIKIIVAYDKGISIDEIKRMVNVFGNYEHLYAIFDQHNLLKDKMSPADADQDTFERLIDECCYKIYPNRRKD</sequence>
<dbReference type="EMBL" id="BSKO01000001">
    <property type="protein sequence ID" value="GLO66250.1"/>
    <property type="molecule type" value="Genomic_DNA"/>
</dbReference>
<gene>
    <name evidence="2" type="ORF">MACH08_20340</name>
</gene>
<dbReference type="PANTHER" id="PTHR30313">
    <property type="entry name" value="DNA PRIMASE"/>
    <property type="match status" value="1"/>
</dbReference>